<feature type="compositionally biased region" description="Basic and acidic residues" evidence="1">
    <location>
        <begin position="285"/>
        <end position="309"/>
    </location>
</feature>
<evidence type="ECO:0000313" key="3">
    <source>
        <dbReference type="EMBL" id="CAD5212981.1"/>
    </source>
</evidence>
<dbReference type="OrthoDB" id="5854862at2759"/>
<dbReference type="InterPro" id="IPR053123">
    <property type="entry name" value="CPG4-like"/>
</dbReference>
<dbReference type="AlphaFoldDB" id="A0A811KCC6"/>
<gene>
    <name evidence="3" type="ORF">BOKJ2_LOCUS4782</name>
</gene>
<protein>
    <recommendedName>
        <fullName evidence="2">Chondroitin proteoglycan 4 domain-containing protein</fullName>
    </recommendedName>
</protein>
<sequence length="444" mass="49727">MRQIQIDHDQSPLDDDLFDAEGPLPDFTFEEMSTLAVVPNWNALKGLPVCQRECNVAFTAAMKVAFKAENNLDRFDGVCQNYENGVACQDSLVDCPGRDTFDVLTSGLHFMCIEQKKAFQRILNCIDSERVQVQQHCEKVCRGRVRLTNWATQSGLLDIFGAYDKAAPRFDGEQFRAVMQDVCDLAKCYLTCVRTDYNNKCGNSAGTLISEAIVRPMAEGQSEPVIQHMSGFMNIFMPSQCGFFLNKDELAPHRIDPHLSEALKRDAEQYSAKNGNENGLTGFEGTHDENAPYEGDDHNNHGFDPRQGQEKSVVQNVPSDLQNVPQSQNVPNPQKSAQNYQKPAPNAQANNSPSPSSQNSNLPRPNQQANSPRPNQQNHNLPRPSAQPQEHQFEFDKSDEEIEENLEGLKPIPPEKDGFQMPNDMYTGADGDDEYQEIPMLPED</sequence>
<feature type="compositionally biased region" description="Acidic residues" evidence="1">
    <location>
        <begin position="397"/>
        <end position="406"/>
    </location>
</feature>
<feature type="compositionally biased region" description="Low complexity" evidence="1">
    <location>
        <begin position="337"/>
        <end position="368"/>
    </location>
</feature>
<dbReference type="PANTHER" id="PTHR37442">
    <property type="entry name" value="F18A1.7 PROTEIN-RELATED"/>
    <property type="match status" value="1"/>
</dbReference>
<dbReference type="InterPro" id="IPR029153">
    <property type="entry name" value="CPG4"/>
</dbReference>
<evidence type="ECO:0000313" key="4">
    <source>
        <dbReference type="Proteomes" id="UP000614601"/>
    </source>
</evidence>
<dbReference type="EMBL" id="CAJFDH010000002">
    <property type="protein sequence ID" value="CAD5212981.1"/>
    <property type="molecule type" value="Genomic_DNA"/>
</dbReference>
<dbReference type="Proteomes" id="UP000614601">
    <property type="component" value="Unassembled WGS sequence"/>
</dbReference>
<name>A0A811KCC6_9BILA</name>
<evidence type="ECO:0000259" key="2">
    <source>
        <dbReference type="Pfam" id="PF15481"/>
    </source>
</evidence>
<dbReference type="Pfam" id="PF15481">
    <property type="entry name" value="CPG4"/>
    <property type="match status" value="1"/>
</dbReference>
<dbReference type="EMBL" id="CAJFCW020000002">
    <property type="protein sequence ID" value="CAG9098497.1"/>
    <property type="molecule type" value="Genomic_DNA"/>
</dbReference>
<feature type="region of interest" description="Disordered" evidence="1">
    <location>
        <begin position="272"/>
        <end position="444"/>
    </location>
</feature>
<reference evidence="3" key="1">
    <citation type="submission" date="2020-09" db="EMBL/GenBank/DDBJ databases">
        <authorList>
            <person name="Kikuchi T."/>
        </authorList>
    </citation>
    <scope>NUCLEOTIDE SEQUENCE</scope>
    <source>
        <strain evidence="3">SH1</strain>
    </source>
</reference>
<dbReference type="Proteomes" id="UP000783686">
    <property type="component" value="Unassembled WGS sequence"/>
</dbReference>
<comment type="caution">
    <text evidence="3">The sequence shown here is derived from an EMBL/GenBank/DDBJ whole genome shotgun (WGS) entry which is preliminary data.</text>
</comment>
<feature type="domain" description="Chondroitin proteoglycan 4" evidence="2">
    <location>
        <begin position="50"/>
        <end position="142"/>
    </location>
</feature>
<feature type="compositionally biased region" description="Acidic residues" evidence="1">
    <location>
        <begin position="430"/>
        <end position="444"/>
    </location>
</feature>
<feature type="compositionally biased region" description="Polar residues" evidence="1">
    <location>
        <begin position="369"/>
        <end position="390"/>
    </location>
</feature>
<proteinExistence type="predicted"/>
<evidence type="ECO:0000256" key="1">
    <source>
        <dbReference type="SAM" id="MobiDB-lite"/>
    </source>
</evidence>
<dbReference type="PANTHER" id="PTHR37442:SF2">
    <property type="entry name" value="CHONDROITIN PROTEOGLYCAN 4"/>
    <property type="match status" value="1"/>
</dbReference>
<feature type="compositionally biased region" description="Polar residues" evidence="1">
    <location>
        <begin position="310"/>
        <end position="336"/>
    </location>
</feature>
<keyword evidence="4" id="KW-1185">Reference proteome</keyword>
<organism evidence="3 4">
    <name type="scientific">Bursaphelenchus okinawaensis</name>
    <dbReference type="NCBI Taxonomy" id="465554"/>
    <lineage>
        <taxon>Eukaryota</taxon>
        <taxon>Metazoa</taxon>
        <taxon>Ecdysozoa</taxon>
        <taxon>Nematoda</taxon>
        <taxon>Chromadorea</taxon>
        <taxon>Rhabditida</taxon>
        <taxon>Tylenchina</taxon>
        <taxon>Tylenchomorpha</taxon>
        <taxon>Aphelenchoidea</taxon>
        <taxon>Aphelenchoididae</taxon>
        <taxon>Bursaphelenchus</taxon>
    </lineage>
</organism>
<accession>A0A811KCC6</accession>